<accession>A0A0F8HZI2</accession>
<gene>
    <name evidence="1" type="ORF">DU55_08185</name>
</gene>
<evidence type="ECO:0000313" key="1">
    <source>
        <dbReference type="EMBL" id="KKG83067.1"/>
    </source>
</evidence>
<comment type="caution">
    <text evidence="1">The sequence shown here is derived from an EMBL/GenBank/DDBJ whole genome shotgun (WGS) entry which is preliminary data.</text>
</comment>
<reference evidence="1 2" key="1">
    <citation type="journal article" date="2015" name="ISME J.">
        <title>Genomic and phenotypic differentiation among Methanosarcina mazei populations from Columbia River sediment.</title>
        <authorList>
            <person name="Youngblut N.D."/>
            <person name="Wirth J.S."/>
            <person name="Henriksen J.R."/>
            <person name="Smith M."/>
            <person name="Simon H."/>
            <person name="Metcalf W.W."/>
            <person name="Whitaker R.J."/>
        </authorList>
    </citation>
    <scope>NUCLEOTIDE SEQUENCE [LARGE SCALE GENOMIC DNA]</scope>
    <source>
        <strain evidence="1 2">3.H.A.2.4</strain>
    </source>
</reference>
<name>A0A0F8HZI2_METMZ</name>
<protein>
    <submittedName>
        <fullName evidence="1">Uncharacterized protein</fullName>
    </submittedName>
</protein>
<dbReference type="EMBL" id="JJPP01000022">
    <property type="protein sequence ID" value="KKG83067.1"/>
    <property type="molecule type" value="Genomic_DNA"/>
</dbReference>
<organism evidence="1 2">
    <name type="scientific">Methanosarcina mazei</name>
    <name type="common">Methanosarcina frisia</name>
    <dbReference type="NCBI Taxonomy" id="2209"/>
    <lineage>
        <taxon>Archaea</taxon>
        <taxon>Methanobacteriati</taxon>
        <taxon>Methanobacteriota</taxon>
        <taxon>Stenosarchaea group</taxon>
        <taxon>Methanomicrobia</taxon>
        <taxon>Methanosarcinales</taxon>
        <taxon>Methanosarcinaceae</taxon>
        <taxon>Methanosarcina</taxon>
    </lineage>
</organism>
<sequence length="150" mass="16966">MVQSKVEAHKIETAQDVNVEKSKLEQYFAANEKFFNSGDVNAKRAFFMLGQYCRKVSEIEEKQIAESGTESKFQARLAREISNNMSYRSFTIIMKLLDAAALKCNPTLFYKCSGACKELMINSNLVSDKKALSVEDGNMAFSLGLYQQFK</sequence>
<proteinExistence type="predicted"/>
<evidence type="ECO:0000313" key="2">
    <source>
        <dbReference type="Proteomes" id="UP000034817"/>
    </source>
</evidence>
<dbReference type="Proteomes" id="UP000034817">
    <property type="component" value="Unassembled WGS sequence"/>
</dbReference>
<dbReference type="AlphaFoldDB" id="A0A0F8HZI2"/>
<dbReference type="RefSeq" id="WP_048049865.1">
    <property type="nucleotide sequence ID" value="NZ_JJPP01000022.1"/>
</dbReference>
<dbReference type="PATRIC" id="fig|2209.72.peg.1777"/>